<keyword evidence="4" id="KW-1185">Reference proteome</keyword>
<dbReference type="Pfam" id="PF20432">
    <property type="entry name" value="Xre-like-HTH"/>
    <property type="match status" value="1"/>
</dbReference>
<gene>
    <name evidence="3" type="ORF">SAMN05421829_105165</name>
</gene>
<feature type="domain" description="Antitoxin Xre/MbcA/ParS-like toxin-binding" evidence="1">
    <location>
        <begin position="101"/>
        <end position="150"/>
    </location>
</feature>
<dbReference type="Pfam" id="PF09722">
    <property type="entry name" value="Xre_MbcA_ParS_C"/>
    <property type="match status" value="1"/>
</dbReference>
<name>A0A1N6TZF0_9RHOO</name>
<dbReference type="RefSeq" id="WP_076601852.1">
    <property type="nucleotide sequence ID" value="NZ_FTMD01000005.1"/>
</dbReference>
<proteinExistence type="predicted"/>
<evidence type="ECO:0000313" key="3">
    <source>
        <dbReference type="EMBL" id="SIQ58742.1"/>
    </source>
</evidence>
<evidence type="ECO:0000259" key="1">
    <source>
        <dbReference type="Pfam" id="PF09722"/>
    </source>
</evidence>
<evidence type="ECO:0000313" key="4">
    <source>
        <dbReference type="Proteomes" id="UP000186819"/>
    </source>
</evidence>
<dbReference type="InterPro" id="IPR046847">
    <property type="entry name" value="Xre-like_HTH"/>
</dbReference>
<organism evidence="3 4">
    <name type="scientific">Aromatoleum tolulyticum</name>
    <dbReference type="NCBI Taxonomy" id="34027"/>
    <lineage>
        <taxon>Bacteria</taxon>
        <taxon>Pseudomonadati</taxon>
        <taxon>Pseudomonadota</taxon>
        <taxon>Betaproteobacteria</taxon>
        <taxon>Rhodocyclales</taxon>
        <taxon>Rhodocyclaceae</taxon>
        <taxon>Aromatoleum</taxon>
    </lineage>
</organism>
<dbReference type="InterPro" id="IPR011979">
    <property type="entry name" value="Antitox_Xre"/>
</dbReference>
<dbReference type="OrthoDB" id="428683at2"/>
<dbReference type="AlphaFoldDB" id="A0A1N6TZF0"/>
<feature type="domain" description="Antitoxin Xre-like helix-turn-helix" evidence="2">
    <location>
        <begin position="35"/>
        <end position="96"/>
    </location>
</feature>
<dbReference type="Proteomes" id="UP000186819">
    <property type="component" value="Unassembled WGS sequence"/>
</dbReference>
<evidence type="ECO:0000259" key="2">
    <source>
        <dbReference type="Pfam" id="PF20432"/>
    </source>
</evidence>
<dbReference type="NCBIfam" id="TIGR02293">
    <property type="entry name" value="TAS_TIGR02293"/>
    <property type="match status" value="1"/>
</dbReference>
<dbReference type="GO" id="GO:0003677">
    <property type="term" value="F:DNA binding"/>
    <property type="evidence" value="ECO:0007669"/>
    <property type="project" value="InterPro"/>
</dbReference>
<dbReference type="STRING" id="34027.SAMN05421829_105165"/>
<protein>
    <submittedName>
        <fullName evidence="3">Putative toxin-antitoxin system antitoxin component, TIGR02293 family</fullName>
    </submittedName>
</protein>
<sequence length="153" mass="16140">MSTPAAVLPPTVSLSIESVLGGQGVLHAKPRTALDWVSVIRRGISSAAVDSATKTLHVTQAELAGALGIPERTLARRKKEGTLNSEESAKLVRLARVAERAQEVFEDPDVAMHWLKSPNTALGAAVPLSLMDTDIGAESVLDTLGRIEHGVFA</sequence>
<dbReference type="InterPro" id="IPR024467">
    <property type="entry name" value="Xre/MbcA/ParS-like_toxin-bd"/>
</dbReference>
<dbReference type="EMBL" id="FTMD01000005">
    <property type="protein sequence ID" value="SIQ58742.1"/>
    <property type="molecule type" value="Genomic_DNA"/>
</dbReference>
<reference evidence="4" key="1">
    <citation type="submission" date="2017-01" db="EMBL/GenBank/DDBJ databases">
        <authorList>
            <person name="Varghese N."/>
            <person name="Submissions S."/>
        </authorList>
    </citation>
    <scope>NUCLEOTIDE SEQUENCE [LARGE SCALE GENOMIC DNA]</scope>
    <source>
        <strain evidence="4">ATCC 51758</strain>
    </source>
</reference>
<accession>A0A1N6TZF0</accession>